<organism evidence="2 3">
    <name type="scientific">Dothistroma septosporum (strain NZE10 / CBS 128990)</name>
    <name type="common">Red band needle blight fungus</name>
    <name type="synonym">Mycosphaerella pini</name>
    <dbReference type="NCBI Taxonomy" id="675120"/>
    <lineage>
        <taxon>Eukaryota</taxon>
        <taxon>Fungi</taxon>
        <taxon>Dikarya</taxon>
        <taxon>Ascomycota</taxon>
        <taxon>Pezizomycotina</taxon>
        <taxon>Dothideomycetes</taxon>
        <taxon>Dothideomycetidae</taxon>
        <taxon>Mycosphaerellales</taxon>
        <taxon>Mycosphaerellaceae</taxon>
        <taxon>Dothistroma</taxon>
    </lineage>
</organism>
<dbReference type="AlphaFoldDB" id="M2YK66"/>
<evidence type="ECO:0000259" key="1">
    <source>
        <dbReference type="PROSITE" id="PS50177"/>
    </source>
</evidence>
<dbReference type="STRING" id="675120.M2YK66"/>
<dbReference type="OrthoDB" id="25408at2759"/>
<gene>
    <name evidence="2" type="ORF">DOTSEDRAFT_75119</name>
</gene>
<dbReference type="HOGENOM" id="CLU_112120_1_0_1"/>
<dbReference type="SUPFAM" id="SSF54427">
    <property type="entry name" value="NTF2-like"/>
    <property type="match status" value="1"/>
</dbReference>
<proteinExistence type="predicted"/>
<evidence type="ECO:0000313" key="2">
    <source>
        <dbReference type="EMBL" id="EME39280.1"/>
    </source>
</evidence>
<dbReference type="InterPro" id="IPR018222">
    <property type="entry name" value="Nuclear_transport_factor_2_euk"/>
</dbReference>
<dbReference type="Proteomes" id="UP000016933">
    <property type="component" value="Unassembled WGS sequence"/>
</dbReference>
<accession>M2YK66</accession>
<evidence type="ECO:0000313" key="3">
    <source>
        <dbReference type="Proteomes" id="UP000016933"/>
    </source>
</evidence>
<dbReference type="Gene3D" id="3.10.450.50">
    <property type="match status" value="1"/>
</dbReference>
<dbReference type="OMA" id="MRGFADH"/>
<feature type="domain" description="NTF2" evidence="1">
    <location>
        <begin position="21"/>
        <end position="168"/>
    </location>
</feature>
<dbReference type="PROSITE" id="PS50177">
    <property type="entry name" value="NTF2_DOMAIN"/>
    <property type="match status" value="1"/>
</dbReference>
<keyword evidence="3" id="KW-1185">Reference proteome</keyword>
<dbReference type="EMBL" id="KB446545">
    <property type="protein sequence ID" value="EME39280.1"/>
    <property type="molecule type" value="Genomic_DNA"/>
</dbReference>
<reference evidence="2 3" key="2">
    <citation type="journal article" date="2012" name="PLoS Pathog.">
        <title>Diverse lifestyles and strategies of plant pathogenesis encoded in the genomes of eighteen Dothideomycetes fungi.</title>
        <authorList>
            <person name="Ohm R.A."/>
            <person name="Feau N."/>
            <person name="Henrissat B."/>
            <person name="Schoch C.L."/>
            <person name="Horwitz B.A."/>
            <person name="Barry K.W."/>
            <person name="Condon B.J."/>
            <person name="Copeland A.C."/>
            <person name="Dhillon B."/>
            <person name="Glaser F."/>
            <person name="Hesse C.N."/>
            <person name="Kosti I."/>
            <person name="LaButti K."/>
            <person name="Lindquist E.A."/>
            <person name="Lucas S."/>
            <person name="Salamov A.A."/>
            <person name="Bradshaw R.E."/>
            <person name="Ciuffetti L."/>
            <person name="Hamelin R.C."/>
            <person name="Kema G.H.J."/>
            <person name="Lawrence C."/>
            <person name="Scott J.A."/>
            <person name="Spatafora J.W."/>
            <person name="Turgeon B.G."/>
            <person name="de Wit P.J.G.M."/>
            <person name="Zhong S."/>
            <person name="Goodwin S.B."/>
            <person name="Grigoriev I.V."/>
        </authorList>
    </citation>
    <scope>NUCLEOTIDE SEQUENCE [LARGE SCALE GENOMIC DNA]</scope>
    <source>
        <strain evidence="3">NZE10 / CBS 128990</strain>
    </source>
</reference>
<name>M2YK66_DOTSN</name>
<dbReference type="eggNOG" id="ENOG502SVU3">
    <property type="taxonomic scope" value="Eukaryota"/>
</dbReference>
<sequence length="170" mass="19229">MAAEKIVELTDAELTKVATETAESFVDSFYTALHISRATVGTYYQAAVANEADAKRNLPFVCWNGEAYFSGTEFQKEFDKMPYFFLEVQSLNAHILNPCVSREGKKSHKEAERNVTISLQVSGYVRLFERKDGPMRGFADHIILTANKDTSKAGEGRQWVIQTQNFRFVV</sequence>
<reference evidence="3" key="1">
    <citation type="journal article" date="2012" name="PLoS Genet.">
        <title>The genomes of the fungal plant pathogens Cladosporium fulvum and Dothistroma septosporum reveal adaptation to different hosts and lifestyles but also signatures of common ancestry.</title>
        <authorList>
            <person name="de Wit P.J.G.M."/>
            <person name="van der Burgt A."/>
            <person name="Oekmen B."/>
            <person name="Stergiopoulos I."/>
            <person name="Abd-Elsalam K.A."/>
            <person name="Aerts A.L."/>
            <person name="Bahkali A.H."/>
            <person name="Beenen H.G."/>
            <person name="Chettri P."/>
            <person name="Cox M.P."/>
            <person name="Datema E."/>
            <person name="de Vries R.P."/>
            <person name="Dhillon B."/>
            <person name="Ganley A.R."/>
            <person name="Griffiths S.A."/>
            <person name="Guo Y."/>
            <person name="Hamelin R.C."/>
            <person name="Henrissat B."/>
            <person name="Kabir M.S."/>
            <person name="Jashni M.K."/>
            <person name="Kema G."/>
            <person name="Klaubauf S."/>
            <person name="Lapidus A."/>
            <person name="Levasseur A."/>
            <person name="Lindquist E."/>
            <person name="Mehrabi R."/>
            <person name="Ohm R.A."/>
            <person name="Owen T.J."/>
            <person name="Salamov A."/>
            <person name="Schwelm A."/>
            <person name="Schijlen E."/>
            <person name="Sun H."/>
            <person name="van den Burg H.A."/>
            <person name="van Ham R.C.H.J."/>
            <person name="Zhang S."/>
            <person name="Goodwin S.B."/>
            <person name="Grigoriev I.V."/>
            <person name="Collemare J."/>
            <person name="Bradshaw R.E."/>
        </authorList>
    </citation>
    <scope>NUCLEOTIDE SEQUENCE [LARGE SCALE GENOMIC DNA]</scope>
    <source>
        <strain evidence="3">NZE10 / CBS 128990</strain>
    </source>
</reference>
<dbReference type="InterPro" id="IPR032710">
    <property type="entry name" value="NTF2-like_dom_sf"/>
</dbReference>
<protein>
    <recommendedName>
        <fullName evidence="1">NTF2 domain-containing protein</fullName>
    </recommendedName>
</protein>